<comment type="caution">
    <text evidence="2">The sequence shown here is derived from an EMBL/GenBank/DDBJ whole genome shotgun (WGS) entry which is preliminary data.</text>
</comment>
<proteinExistence type="predicted"/>
<keyword evidence="1" id="KW-0472">Membrane</keyword>
<organism evidence="2 3">
    <name type="scientific">Parasponia andersonii</name>
    <name type="common">Sponia andersonii</name>
    <dbReference type="NCBI Taxonomy" id="3476"/>
    <lineage>
        <taxon>Eukaryota</taxon>
        <taxon>Viridiplantae</taxon>
        <taxon>Streptophyta</taxon>
        <taxon>Embryophyta</taxon>
        <taxon>Tracheophyta</taxon>
        <taxon>Spermatophyta</taxon>
        <taxon>Magnoliopsida</taxon>
        <taxon>eudicotyledons</taxon>
        <taxon>Gunneridae</taxon>
        <taxon>Pentapetalae</taxon>
        <taxon>rosids</taxon>
        <taxon>fabids</taxon>
        <taxon>Rosales</taxon>
        <taxon>Cannabaceae</taxon>
        <taxon>Parasponia</taxon>
    </lineage>
</organism>
<dbReference type="OrthoDB" id="10505675at2759"/>
<gene>
    <name evidence="2" type="ORF">PanWU01x14_105940</name>
</gene>
<dbReference type="EMBL" id="JXTB01000075">
    <property type="protein sequence ID" value="PON67012.1"/>
    <property type="molecule type" value="Genomic_DNA"/>
</dbReference>
<evidence type="ECO:0000313" key="3">
    <source>
        <dbReference type="Proteomes" id="UP000237105"/>
    </source>
</evidence>
<dbReference type="AlphaFoldDB" id="A0A2P5D134"/>
<accession>A0A2P5D134</accession>
<name>A0A2P5D134_PARAD</name>
<evidence type="ECO:0000256" key="1">
    <source>
        <dbReference type="SAM" id="Phobius"/>
    </source>
</evidence>
<keyword evidence="1" id="KW-0812">Transmembrane</keyword>
<keyword evidence="3" id="KW-1185">Reference proteome</keyword>
<feature type="transmembrane region" description="Helical" evidence="1">
    <location>
        <begin position="12"/>
        <end position="34"/>
    </location>
</feature>
<protein>
    <submittedName>
        <fullName evidence="2">Uncharacterized protein</fullName>
    </submittedName>
</protein>
<sequence>YICIYEYMYKCLYLEILLIHIISFIPFTMTLLPLGPFSTSKIFEASSPNIQFHSSSVSSPFTTNFVTYLYQNHQNTTVHKTLYPAHKNAITITRYPIINPSFPDYLPSHPATTVSCDGATLVPYCQVPPNSDPVDS</sequence>
<evidence type="ECO:0000313" key="2">
    <source>
        <dbReference type="EMBL" id="PON67012.1"/>
    </source>
</evidence>
<dbReference type="Proteomes" id="UP000237105">
    <property type="component" value="Unassembled WGS sequence"/>
</dbReference>
<keyword evidence="1" id="KW-1133">Transmembrane helix</keyword>
<feature type="non-terminal residue" evidence="2">
    <location>
        <position position="1"/>
    </location>
</feature>
<reference evidence="3" key="1">
    <citation type="submission" date="2016-06" db="EMBL/GenBank/DDBJ databases">
        <title>Parallel loss of symbiosis genes in relatives of nitrogen-fixing non-legume Parasponia.</title>
        <authorList>
            <person name="Van Velzen R."/>
            <person name="Holmer R."/>
            <person name="Bu F."/>
            <person name="Rutten L."/>
            <person name="Van Zeijl A."/>
            <person name="Liu W."/>
            <person name="Santuari L."/>
            <person name="Cao Q."/>
            <person name="Sharma T."/>
            <person name="Shen D."/>
            <person name="Roswanjaya Y."/>
            <person name="Wardhani T."/>
            <person name="Kalhor M.S."/>
            <person name="Jansen J."/>
            <person name="Van den Hoogen J."/>
            <person name="Gungor B."/>
            <person name="Hartog M."/>
            <person name="Hontelez J."/>
            <person name="Verver J."/>
            <person name="Yang W.-C."/>
            <person name="Schijlen E."/>
            <person name="Repin R."/>
            <person name="Schilthuizen M."/>
            <person name="Schranz E."/>
            <person name="Heidstra R."/>
            <person name="Miyata K."/>
            <person name="Fedorova E."/>
            <person name="Kohlen W."/>
            <person name="Bisseling T."/>
            <person name="Smit S."/>
            <person name="Geurts R."/>
        </authorList>
    </citation>
    <scope>NUCLEOTIDE SEQUENCE [LARGE SCALE GENOMIC DNA]</scope>
    <source>
        <strain evidence="3">cv. WU1-14</strain>
    </source>
</reference>